<protein>
    <submittedName>
        <fullName evidence="1">Uncharacterized protein</fullName>
    </submittedName>
</protein>
<comment type="caution">
    <text evidence="1">The sequence shown here is derived from an EMBL/GenBank/DDBJ whole genome shotgun (WGS) entry which is preliminary data.</text>
</comment>
<evidence type="ECO:0000313" key="1">
    <source>
        <dbReference type="EMBL" id="OCT53542.1"/>
    </source>
</evidence>
<sequence>MTSSGDGNPKRKYCRNGCDQAGIRTVHQPFDRPILTTNGGLIALGTQALISHKVIDVVDNFQQAVDKMKEEGAAALCDALALTAYHLGDMKFAYPQIKKTMVCRSDGVGTNSLKSIEDTYRNITPA</sequence>
<dbReference type="OrthoDB" id="4135107at2759"/>
<accession>A0A1C1CYG5</accession>
<dbReference type="AlphaFoldDB" id="A0A1C1CYG5"/>
<evidence type="ECO:0000313" key="2">
    <source>
        <dbReference type="Proteomes" id="UP000094526"/>
    </source>
</evidence>
<keyword evidence="2" id="KW-1185">Reference proteome</keyword>
<organism evidence="1 2">
    <name type="scientific">Cladophialophora carrionii</name>
    <dbReference type="NCBI Taxonomy" id="86049"/>
    <lineage>
        <taxon>Eukaryota</taxon>
        <taxon>Fungi</taxon>
        <taxon>Dikarya</taxon>
        <taxon>Ascomycota</taxon>
        <taxon>Pezizomycotina</taxon>
        <taxon>Eurotiomycetes</taxon>
        <taxon>Chaetothyriomycetidae</taxon>
        <taxon>Chaetothyriales</taxon>
        <taxon>Herpotrichiellaceae</taxon>
        <taxon>Cladophialophora</taxon>
    </lineage>
</organism>
<proteinExistence type="predicted"/>
<dbReference type="Proteomes" id="UP000094526">
    <property type="component" value="Unassembled WGS sequence"/>
</dbReference>
<gene>
    <name evidence="1" type="ORF">CLCR_11015</name>
</gene>
<name>A0A1C1CYG5_9EURO</name>
<dbReference type="EMBL" id="LGRB01000008">
    <property type="protein sequence ID" value="OCT53542.1"/>
    <property type="molecule type" value="Genomic_DNA"/>
</dbReference>
<reference evidence="2" key="1">
    <citation type="submission" date="2015-07" db="EMBL/GenBank/DDBJ databases">
        <authorList>
            <person name="Teixeira M.M."/>
            <person name="Souza R.C."/>
            <person name="Almeida L.G."/>
            <person name="Vicente V.A."/>
            <person name="de Hoog S."/>
            <person name="Bocca A.L."/>
            <person name="de Almeida S.R."/>
            <person name="Vasconcelos A.T."/>
            <person name="Felipe M.S."/>
        </authorList>
    </citation>
    <scope>NUCLEOTIDE SEQUENCE [LARGE SCALE GENOMIC DNA]</scope>
    <source>
        <strain evidence="2">KSF</strain>
    </source>
</reference>
<dbReference type="VEuPathDB" id="FungiDB:CLCR_11015"/>
<dbReference type="STRING" id="86049.A0A1C1CYG5"/>